<feature type="non-terminal residue" evidence="1">
    <location>
        <position position="1"/>
    </location>
</feature>
<name>A0AAX2A7N7_9BACT</name>
<sequence>NILFERDVLVESKRLMSYFFGRKLYAKYINALKKSTDIKDIKKTKEVINIYSSEEEDSRYEECMK</sequence>
<dbReference type="Proteomes" id="UP000289193">
    <property type="component" value="Unassembled WGS sequence"/>
</dbReference>
<protein>
    <submittedName>
        <fullName evidence="1">Hydrogenase</fullName>
    </submittedName>
</protein>
<proteinExistence type="predicted"/>
<dbReference type="EMBL" id="PDKM01000115">
    <property type="protein sequence ID" value="RXK08751.1"/>
    <property type="molecule type" value="Genomic_DNA"/>
</dbReference>
<evidence type="ECO:0000313" key="1">
    <source>
        <dbReference type="EMBL" id="RXK08751.1"/>
    </source>
</evidence>
<accession>A0AAX2A7N7</accession>
<keyword evidence="2" id="KW-1185">Reference proteome</keyword>
<gene>
    <name evidence="1" type="ORF">CRV05_13835</name>
</gene>
<comment type="caution">
    <text evidence="1">The sequence shown here is derived from an EMBL/GenBank/DDBJ whole genome shotgun (WGS) entry which is preliminary data.</text>
</comment>
<reference evidence="1 2" key="1">
    <citation type="submission" date="2017-10" db="EMBL/GenBank/DDBJ databases">
        <title>Genomics of the genus Arcobacter.</title>
        <authorList>
            <person name="Perez-Cataluna A."/>
            <person name="Figueras M.J."/>
        </authorList>
    </citation>
    <scope>NUCLEOTIDE SEQUENCE [LARGE SCALE GENOMIC DNA]</scope>
    <source>
        <strain evidence="1 2">CECT 7835</strain>
    </source>
</reference>
<organism evidence="1 2">
    <name type="scientific">Halarcobacter bivalviorum</name>
    <dbReference type="NCBI Taxonomy" id="663364"/>
    <lineage>
        <taxon>Bacteria</taxon>
        <taxon>Pseudomonadati</taxon>
        <taxon>Campylobacterota</taxon>
        <taxon>Epsilonproteobacteria</taxon>
        <taxon>Campylobacterales</taxon>
        <taxon>Arcobacteraceae</taxon>
        <taxon>Halarcobacter</taxon>
    </lineage>
</organism>
<evidence type="ECO:0000313" key="2">
    <source>
        <dbReference type="Proteomes" id="UP000289193"/>
    </source>
</evidence>
<dbReference type="AlphaFoldDB" id="A0AAX2A7N7"/>